<evidence type="ECO:0000259" key="9">
    <source>
        <dbReference type="PROSITE" id="PS50928"/>
    </source>
</evidence>
<protein>
    <recommendedName>
        <fullName evidence="9">ABC transmembrane type-1 domain-containing protein</fullName>
    </recommendedName>
</protein>
<keyword evidence="6 8" id="KW-1133">Transmembrane helix</keyword>
<feature type="transmembrane region" description="Helical" evidence="8">
    <location>
        <begin position="12"/>
        <end position="34"/>
    </location>
</feature>
<proteinExistence type="inferred from homology"/>
<organism evidence="10 11">
    <name type="scientific">Lucifera butyrica</name>
    <dbReference type="NCBI Taxonomy" id="1351585"/>
    <lineage>
        <taxon>Bacteria</taxon>
        <taxon>Bacillati</taxon>
        <taxon>Bacillota</taxon>
        <taxon>Negativicutes</taxon>
        <taxon>Veillonellales</taxon>
        <taxon>Veillonellaceae</taxon>
        <taxon>Lucifera</taxon>
    </lineage>
</organism>
<evidence type="ECO:0000256" key="1">
    <source>
        <dbReference type="ARBA" id="ARBA00004429"/>
    </source>
</evidence>
<keyword evidence="11" id="KW-1185">Reference proteome</keyword>
<evidence type="ECO:0000256" key="6">
    <source>
        <dbReference type="ARBA" id="ARBA00022989"/>
    </source>
</evidence>
<feature type="transmembrane region" description="Helical" evidence="8">
    <location>
        <begin position="192"/>
        <end position="214"/>
    </location>
</feature>
<dbReference type="InterPro" id="IPR035906">
    <property type="entry name" value="MetI-like_sf"/>
</dbReference>
<name>A0A498R2N7_9FIRM</name>
<dbReference type="GO" id="GO:0055085">
    <property type="term" value="P:transmembrane transport"/>
    <property type="evidence" value="ECO:0007669"/>
    <property type="project" value="InterPro"/>
</dbReference>
<evidence type="ECO:0000313" key="10">
    <source>
        <dbReference type="EMBL" id="VBB05429.1"/>
    </source>
</evidence>
<keyword evidence="2 8" id="KW-0813">Transport</keyword>
<evidence type="ECO:0000313" key="11">
    <source>
        <dbReference type="Proteomes" id="UP000277811"/>
    </source>
</evidence>
<feature type="transmembrane region" description="Helical" evidence="8">
    <location>
        <begin position="234"/>
        <end position="257"/>
    </location>
</feature>
<evidence type="ECO:0000256" key="7">
    <source>
        <dbReference type="ARBA" id="ARBA00023136"/>
    </source>
</evidence>
<dbReference type="InterPro" id="IPR000515">
    <property type="entry name" value="MetI-like"/>
</dbReference>
<dbReference type="RefSeq" id="WP_122626416.1">
    <property type="nucleotide sequence ID" value="NZ_UPPP01000055.1"/>
</dbReference>
<comment type="similarity">
    <text evidence="8">Belongs to the binding-protein-dependent transport system permease family.</text>
</comment>
<dbReference type="GO" id="GO:0005886">
    <property type="term" value="C:plasma membrane"/>
    <property type="evidence" value="ECO:0007669"/>
    <property type="project" value="UniProtKB-SubCell"/>
</dbReference>
<keyword evidence="5 8" id="KW-0812">Transmembrane</keyword>
<dbReference type="AlphaFoldDB" id="A0A498R2N7"/>
<feature type="transmembrane region" description="Helical" evidence="8">
    <location>
        <begin position="127"/>
        <end position="150"/>
    </location>
</feature>
<comment type="subcellular location">
    <subcellularLocation>
        <location evidence="1">Cell inner membrane</location>
        <topology evidence="1">Multi-pass membrane protein</topology>
    </subcellularLocation>
    <subcellularLocation>
        <location evidence="8">Cell membrane</location>
        <topology evidence="8">Multi-pass membrane protein</topology>
    </subcellularLocation>
</comment>
<dbReference type="Gene3D" id="1.10.3720.10">
    <property type="entry name" value="MetI-like"/>
    <property type="match status" value="1"/>
</dbReference>
<sequence length="281" mass="31409">MAANQKSLWPTITLGCILLYLFLPLLATFLFSIAREWQTTILPTGYTFVWYGRLFGDPAFFPALGRSLMVSLAAAILGMTVIIPTVLVVLFYYPRLETMLRFLANLPFVFPPVILAIGLIDLYGHKPLVLTGTIWILLGSYFVLLLPYMYQATANSFRSLDAVTLVMAAEGLGANRLQAFCYVILPNILPGILTAFLLSFSVLFGEFVLANLLTGSAYQTLQLYLYKVSWENGHLASVIVVIYYVFILAATMTILRLQETDAKRKRQKTAAAEEDYLIELS</sequence>
<dbReference type="PROSITE" id="PS50928">
    <property type="entry name" value="ABC_TM1"/>
    <property type="match status" value="1"/>
</dbReference>
<feature type="transmembrane region" description="Helical" evidence="8">
    <location>
        <begin position="99"/>
        <end position="120"/>
    </location>
</feature>
<evidence type="ECO:0000256" key="5">
    <source>
        <dbReference type="ARBA" id="ARBA00022692"/>
    </source>
</evidence>
<evidence type="ECO:0000256" key="4">
    <source>
        <dbReference type="ARBA" id="ARBA00022519"/>
    </source>
</evidence>
<dbReference type="SUPFAM" id="SSF161098">
    <property type="entry name" value="MetI-like"/>
    <property type="match status" value="1"/>
</dbReference>
<gene>
    <name evidence="10" type="ORF">LUCI_0638</name>
</gene>
<dbReference type="EMBL" id="UPPP01000055">
    <property type="protein sequence ID" value="VBB05429.1"/>
    <property type="molecule type" value="Genomic_DNA"/>
</dbReference>
<dbReference type="CDD" id="cd06261">
    <property type="entry name" value="TM_PBP2"/>
    <property type="match status" value="1"/>
</dbReference>
<dbReference type="OrthoDB" id="9782004at2"/>
<keyword evidence="3" id="KW-1003">Cell membrane</keyword>
<evidence type="ECO:0000256" key="8">
    <source>
        <dbReference type="RuleBase" id="RU363032"/>
    </source>
</evidence>
<dbReference type="PANTHER" id="PTHR43357:SF4">
    <property type="entry name" value="INNER MEMBRANE ABC TRANSPORTER PERMEASE PROTEIN YDCV"/>
    <property type="match status" value="1"/>
</dbReference>
<reference evidence="10 11" key="1">
    <citation type="submission" date="2018-06" db="EMBL/GenBank/DDBJ databases">
        <authorList>
            <person name="Strepis N."/>
        </authorList>
    </citation>
    <scope>NUCLEOTIDE SEQUENCE [LARGE SCALE GENOMIC DNA]</scope>
    <source>
        <strain evidence="10">LUCI</strain>
    </source>
</reference>
<evidence type="ECO:0000256" key="3">
    <source>
        <dbReference type="ARBA" id="ARBA00022475"/>
    </source>
</evidence>
<dbReference type="Pfam" id="PF00528">
    <property type="entry name" value="BPD_transp_1"/>
    <property type="match status" value="1"/>
</dbReference>
<keyword evidence="7 8" id="KW-0472">Membrane</keyword>
<dbReference type="Proteomes" id="UP000277811">
    <property type="component" value="Unassembled WGS sequence"/>
</dbReference>
<feature type="domain" description="ABC transmembrane type-1" evidence="9">
    <location>
        <begin position="64"/>
        <end position="254"/>
    </location>
</feature>
<dbReference type="PANTHER" id="PTHR43357">
    <property type="entry name" value="INNER MEMBRANE ABC TRANSPORTER PERMEASE PROTEIN YDCV"/>
    <property type="match status" value="1"/>
</dbReference>
<keyword evidence="4" id="KW-0997">Cell inner membrane</keyword>
<feature type="transmembrane region" description="Helical" evidence="8">
    <location>
        <begin position="68"/>
        <end position="93"/>
    </location>
</feature>
<accession>A0A498R2N7</accession>
<evidence type="ECO:0000256" key="2">
    <source>
        <dbReference type="ARBA" id="ARBA00022448"/>
    </source>
</evidence>